<feature type="transmembrane region" description="Helical" evidence="1">
    <location>
        <begin position="42"/>
        <end position="60"/>
    </location>
</feature>
<dbReference type="Proteomes" id="UP000823862">
    <property type="component" value="Unassembled WGS sequence"/>
</dbReference>
<evidence type="ECO:0000313" key="2">
    <source>
        <dbReference type="EMBL" id="HJA85693.1"/>
    </source>
</evidence>
<keyword evidence="1" id="KW-1133">Transmembrane helix</keyword>
<proteinExistence type="predicted"/>
<dbReference type="EMBL" id="DWZI01000034">
    <property type="protein sequence ID" value="HJA85693.1"/>
    <property type="molecule type" value="Genomic_DNA"/>
</dbReference>
<reference evidence="2" key="2">
    <citation type="submission" date="2021-04" db="EMBL/GenBank/DDBJ databases">
        <authorList>
            <person name="Gilroy R."/>
        </authorList>
    </citation>
    <scope>NUCLEOTIDE SEQUENCE</scope>
    <source>
        <strain evidence="2">ChiHjej12B11-9795</strain>
    </source>
</reference>
<dbReference type="AlphaFoldDB" id="A0A9D2HX07"/>
<evidence type="ECO:0000313" key="3">
    <source>
        <dbReference type="Proteomes" id="UP000823862"/>
    </source>
</evidence>
<gene>
    <name evidence="2" type="ORF">H9950_05805</name>
</gene>
<sequence length="82" mass="9433">MKKKIRLQSWMLYAFVFILLLGIRVVLGRLDPRDDADAEGNLLVNVVCAALMTAGFAAGHRYMLRNRKSKEEVERRLKDIDL</sequence>
<accession>A0A9D2HX07</accession>
<name>A0A9D2HX07_9BACE</name>
<organism evidence="2 3">
    <name type="scientific">Candidatus Bacteroides avicola</name>
    <dbReference type="NCBI Taxonomy" id="2838468"/>
    <lineage>
        <taxon>Bacteria</taxon>
        <taxon>Pseudomonadati</taxon>
        <taxon>Bacteroidota</taxon>
        <taxon>Bacteroidia</taxon>
        <taxon>Bacteroidales</taxon>
        <taxon>Bacteroidaceae</taxon>
        <taxon>Bacteroides</taxon>
    </lineage>
</organism>
<feature type="transmembrane region" description="Helical" evidence="1">
    <location>
        <begin position="12"/>
        <end position="30"/>
    </location>
</feature>
<keyword evidence="1" id="KW-0472">Membrane</keyword>
<protein>
    <submittedName>
        <fullName evidence="2">Uncharacterized protein</fullName>
    </submittedName>
</protein>
<evidence type="ECO:0000256" key="1">
    <source>
        <dbReference type="SAM" id="Phobius"/>
    </source>
</evidence>
<comment type="caution">
    <text evidence="2">The sequence shown here is derived from an EMBL/GenBank/DDBJ whole genome shotgun (WGS) entry which is preliminary data.</text>
</comment>
<reference evidence="2" key="1">
    <citation type="journal article" date="2021" name="PeerJ">
        <title>Extensive microbial diversity within the chicken gut microbiome revealed by metagenomics and culture.</title>
        <authorList>
            <person name="Gilroy R."/>
            <person name="Ravi A."/>
            <person name="Getino M."/>
            <person name="Pursley I."/>
            <person name="Horton D.L."/>
            <person name="Alikhan N.F."/>
            <person name="Baker D."/>
            <person name="Gharbi K."/>
            <person name="Hall N."/>
            <person name="Watson M."/>
            <person name="Adriaenssens E.M."/>
            <person name="Foster-Nyarko E."/>
            <person name="Jarju S."/>
            <person name="Secka A."/>
            <person name="Antonio M."/>
            <person name="Oren A."/>
            <person name="Chaudhuri R.R."/>
            <person name="La Ragione R."/>
            <person name="Hildebrand F."/>
            <person name="Pallen M.J."/>
        </authorList>
    </citation>
    <scope>NUCLEOTIDE SEQUENCE</scope>
    <source>
        <strain evidence="2">ChiHjej12B11-9795</strain>
    </source>
</reference>
<keyword evidence="1" id="KW-0812">Transmembrane</keyword>